<dbReference type="Proteomes" id="UP000019149">
    <property type="component" value="Unassembled WGS sequence"/>
</dbReference>
<accession>W6UJY7</accession>
<evidence type="ECO:0000313" key="2">
    <source>
        <dbReference type="Proteomes" id="UP000019149"/>
    </source>
</evidence>
<dbReference type="GeneID" id="36339121"/>
<dbReference type="CTD" id="36339121"/>
<sequence>MIQEPKNITFPGHSHQKRKVKCAFRNEEKLVLTIFCSATDKFDLKMDVTSSGLVLSLTQTFCANHCANSQLVTINMVLITTTQQTKFEIVNLMLGKIHTQVNILIRIGFNTLKMLCACLFYNKAYALISIIKSILIL</sequence>
<dbReference type="RefSeq" id="XP_024353056.1">
    <property type="nucleotide sequence ID" value="XM_024492655.1"/>
</dbReference>
<evidence type="ECO:0000313" key="1">
    <source>
        <dbReference type="EMBL" id="EUB61860.1"/>
    </source>
</evidence>
<comment type="caution">
    <text evidence="1">The sequence shown here is derived from an EMBL/GenBank/DDBJ whole genome shotgun (WGS) entry which is preliminary data.</text>
</comment>
<dbReference type="AlphaFoldDB" id="W6UJY7"/>
<dbReference type="KEGG" id="egl:EGR_03406"/>
<dbReference type="EMBL" id="APAU02000017">
    <property type="protein sequence ID" value="EUB61860.1"/>
    <property type="molecule type" value="Genomic_DNA"/>
</dbReference>
<proteinExistence type="predicted"/>
<reference evidence="1 2" key="1">
    <citation type="journal article" date="2013" name="Nat. Genet.">
        <title>The genome of the hydatid tapeworm Echinococcus granulosus.</title>
        <authorList>
            <person name="Zheng H."/>
            <person name="Zhang W."/>
            <person name="Zhang L."/>
            <person name="Zhang Z."/>
            <person name="Li J."/>
            <person name="Lu G."/>
            <person name="Zhu Y."/>
            <person name="Wang Y."/>
            <person name="Huang Y."/>
            <person name="Liu J."/>
            <person name="Kang H."/>
            <person name="Chen J."/>
            <person name="Wang L."/>
            <person name="Chen A."/>
            <person name="Yu S."/>
            <person name="Gao Z."/>
            <person name="Jin L."/>
            <person name="Gu W."/>
            <person name="Wang Z."/>
            <person name="Zhao L."/>
            <person name="Shi B."/>
            <person name="Wen H."/>
            <person name="Lin R."/>
            <person name="Jones M.K."/>
            <person name="Brejova B."/>
            <person name="Vinar T."/>
            <person name="Zhao G."/>
            <person name="McManus D.P."/>
            <person name="Chen Z."/>
            <person name="Zhou Y."/>
            <person name="Wang S."/>
        </authorList>
    </citation>
    <scope>NUCLEOTIDE SEQUENCE [LARGE SCALE GENOMIC DNA]</scope>
</reference>
<protein>
    <submittedName>
        <fullName evidence="1">Uncharacterized protein</fullName>
    </submittedName>
</protein>
<gene>
    <name evidence="1" type="ORF">EGR_03406</name>
</gene>
<keyword evidence="2" id="KW-1185">Reference proteome</keyword>
<name>W6UJY7_ECHGR</name>
<organism evidence="1 2">
    <name type="scientific">Echinococcus granulosus</name>
    <name type="common">Hydatid tapeworm</name>
    <dbReference type="NCBI Taxonomy" id="6210"/>
    <lineage>
        <taxon>Eukaryota</taxon>
        <taxon>Metazoa</taxon>
        <taxon>Spiralia</taxon>
        <taxon>Lophotrochozoa</taxon>
        <taxon>Platyhelminthes</taxon>
        <taxon>Cestoda</taxon>
        <taxon>Eucestoda</taxon>
        <taxon>Cyclophyllidea</taxon>
        <taxon>Taeniidae</taxon>
        <taxon>Echinococcus</taxon>
        <taxon>Echinococcus granulosus group</taxon>
    </lineage>
</organism>